<dbReference type="InterPro" id="IPR017441">
    <property type="entry name" value="Protein_kinase_ATP_BS"/>
</dbReference>
<keyword evidence="6 13" id="KW-0547">Nucleotide-binding</keyword>
<evidence type="ECO:0000256" key="13">
    <source>
        <dbReference type="PROSITE-ProRule" id="PRU10141"/>
    </source>
</evidence>
<dbReference type="GO" id="GO:0005737">
    <property type="term" value="C:cytoplasm"/>
    <property type="evidence" value="ECO:0007669"/>
    <property type="project" value="TreeGrafter"/>
</dbReference>
<dbReference type="AlphaFoldDB" id="A0A0A1T7H9"/>
<name>A0A0A1T7H9_9HYPO</name>
<dbReference type="STRING" id="1531966.A0A0A1T7H9"/>
<protein>
    <recommendedName>
        <fullName evidence="3">non-specific serine/threonine protein kinase</fullName>
        <ecNumber evidence="3">2.7.11.1</ecNumber>
    </recommendedName>
</protein>
<dbReference type="InterPro" id="IPR028375">
    <property type="entry name" value="KA1/Ssp2_C"/>
</dbReference>
<dbReference type="PANTHER" id="PTHR24346">
    <property type="entry name" value="MAP/MICROTUBULE AFFINITY-REGULATING KINASE"/>
    <property type="match status" value="1"/>
</dbReference>
<keyword evidence="7" id="KW-0418">Kinase</keyword>
<dbReference type="GO" id="GO:0005634">
    <property type="term" value="C:nucleus"/>
    <property type="evidence" value="ECO:0007669"/>
    <property type="project" value="UniProtKB-SubCell"/>
</dbReference>
<keyword evidence="9" id="KW-0539">Nucleus</keyword>
<feature type="binding site" evidence="13">
    <location>
        <position position="99"/>
    </location>
    <ligand>
        <name>ATP</name>
        <dbReference type="ChEBI" id="CHEBI:30616"/>
    </ligand>
</feature>
<dbReference type="InterPro" id="IPR008271">
    <property type="entry name" value="Ser/Thr_kinase_AS"/>
</dbReference>
<feature type="compositionally biased region" description="Basic and acidic residues" evidence="14">
    <location>
        <begin position="485"/>
        <end position="494"/>
    </location>
</feature>
<evidence type="ECO:0000256" key="2">
    <source>
        <dbReference type="ARBA" id="ARBA00006234"/>
    </source>
</evidence>
<dbReference type="HOGENOM" id="CLU_000288_59_3_1"/>
<feature type="domain" description="Protein kinase" evidence="15">
    <location>
        <begin position="65"/>
        <end position="316"/>
    </location>
</feature>
<comment type="catalytic activity">
    <reaction evidence="11">
        <text>L-threonyl-[protein] + ATP = O-phospho-L-threonyl-[protein] + ADP + H(+)</text>
        <dbReference type="Rhea" id="RHEA:46608"/>
        <dbReference type="Rhea" id="RHEA-COMP:11060"/>
        <dbReference type="Rhea" id="RHEA-COMP:11605"/>
        <dbReference type="ChEBI" id="CHEBI:15378"/>
        <dbReference type="ChEBI" id="CHEBI:30013"/>
        <dbReference type="ChEBI" id="CHEBI:30616"/>
        <dbReference type="ChEBI" id="CHEBI:61977"/>
        <dbReference type="ChEBI" id="CHEBI:456216"/>
        <dbReference type="EC" id="2.7.11.1"/>
    </reaction>
</comment>
<dbReference type="InterPro" id="IPR032270">
    <property type="entry name" value="AMPK_C"/>
</dbReference>
<dbReference type="InterPro" id="IPR011009">
    <property type="entry name" value="Kinase-like_dom_sf"/>
</dbReference>
<dbReference type="Pfam" id="PF16579">
    <property type="entry name" value="AdenylateSensor"/>
    <property type="match status" value="1"/>
</dbReference>
<dbReference type="Pfam" id="PF00069">
    <property type="entry name" value="Pkinase"/>
    <property type="match status" value="1"/>
</dbReference>
<evidence type="ECO:0000256" key="3">
    <source>
        <dbReference type="ARBA" id="ARBA00012513"/>
    </source>
</evidence>
<evidence type="ECO:0000256" key="14">
    <source>
        <dbReference type="SAM" id="MobiDB-lite"/>
    </source>
</evidence>
<feature type="compositionally biased region" description="Polar residues" evidence="14">
    <location>
        <begin position="574"/>
        <end position="591"/>
    </location>
</feature>
<evidence type="ECO:0000256" key="12">
    <source>
        <dbReference type="ARBA" id="ARBA00048679"/>
    </source>
</evidence>
<keyword evidence="17" id="KW-1185">Reference proteome</keyword>
<accession>A0A0A1T7H9</accession>
<feature type="compositionally biased region" description="Polar residues" evidence="14">
    <location>
        <begin position="419"/>
        <end position="428"/>
    </location>
</feature>
<dbReference type="PROSITE" id="PS50011">
    <property type="entry name" value="PROTEIN_KINASE_DOM"/>
    <property type="match status" value="1"/>
</dbReference>
<evidence type="ECO:0000259" key="15">
    <source>
        <dbReference type="PROSITE" id="PS50011"/>
    </source>
</evidence>
<feature type="compositionally biased region" description="Polar residues" evidence="14">
    <location>
        <begin position="13"/>
        <end position="30"/>
    </location>
</feature>
<dbReference type="OrthoDB" id="193931at2759"/>
<sequence length="707" mass="79052">MANRGFDDEELTISLSSTQVRRQPQPQHPSHSNRHGRDRADHSSSHPVGAPPKEKSKAEQRIGAYKVIRTLGEGSFGKVRLATHVGTGQQVALKIIARKKLISRDMAGRVEREIEYLQLLRHPHIIKLYTVIKTPAEIIMVLEYAGGELFDYIVQNGRMKEDEARRFFQQMLCAVEYCHRHKIVHRDLKPENLLLDENLNVKIADFGLSNIMTDGNFLKTSCGSPNYAAPEVIGGKLYAGPEVDVWSCGVILYVLLVGRLPFDDEHIPSLFAKIARGTYSIPPWMPSGAANLIKKMLVVNPVQRATIEDIRQDPWFMVDLPQYLQPAVEEFYNTGVDPNKAIEKSDIAPNAPVKVQERLHNEVTEKISKTMGYGKSDVEEALQSEEPSAIKDAYMIVRENKLMEANQNPTLVEPEASSPLVSMSSARSGGSGQVTIPRPYVSKVGILPSSIPTYHKEYILRAQSGSDEEAGGAAAITEEPQPSRTDAEKEEAARRLKPHSRSQRSLEEGSKRPQGMTPVKETKRSKPVRWQFGIRSRNAPWEALLCIHKALHKLGAGYVPDEDYQRSHKRGDSETTGSHSGLHRSASQRSQDPTKRYKLPADPWHIRVRWESQVLRKTTGDIAAAEGDGAVPSNFQVQSKDGSKQKFIALHLGIQIYEMEQGVYLVDFKCSGYETADGRLLEEKEVMSPFPFLDMAAKLIMQLAEAD</sequence>
<dbReference type="GO" id="GO:0004674">
    <property type="term" value="F:protein serine/threonine kinase activity"/>
    <property type="evidence" value="ECO:0007669"/>
    <property type="project" value="UniProtKB-KW"/>
</dbReference>
<reference evidence="16 17" key="1">
    <citation type="journal article" date="2015" name="Genome Announc.">
        <title>Draft Genome Sequence and Gene Annotation of the Entomopathogenic Fungus Verticillium hemipterigenum.</title>
        <authorList>
            <person name="Horn F."/>
            <person name="Habel A."/>
            <person name="Scharf D.H."/>
            <person name="Dworschak J."/>
            <person name="Brakhage A.A."/>
            <person name="Guthke R."/>
            <person name="Hertweck C."/>
            <person name="Linde J."/>
        </authorList>
    </citation>
    <scope>NUCLEOTIDE SEQUENCE [LARGE SCALE GENOMIC DNA]</scope>
</reference>
<feature type="region of interest" description="Disordered" evidence="14">
    <location>
        <begin position="411"/>
        <end position="435"/>
    </location>
</feature>
<evidence type="ECO:0000256" key="11">
    <source>
        <dbReference type="ARBA" id="ARBA00047899"/>
    </source>
</evidence>
<evidence type="ECO:0000313" key="16">
    <source>
        <dbReference type="EMBL" id="CEJ93086.1"/>
    </source>
</evidence>
<comment type="subcellular location">
    <subcellularLocation>
        <location evidence="1">Nucleus</location>
    </subcellularLocation>
</comment>
<comment type="similarity">
    <text evidence="2">Belongs to the protein kinase superfamily. CAMK Ser/Thr protein kinase family. SNF1 subfamily.</text>
</comment>
<keyword evidence="5" id="KW-0808">Transferase</keyword>
<dbReference type="Proteomes" id="UP000039046">
    <property type="component" value="Unassembled WGS sequence"/>
</dbReference>
<dbReference type="Gene3D" id="1.10.8.10">
    <property type="entry name" value="DNA helicase RuvA subunit, C-terminal domain"/>
    <property type="match status" value="1"/>
</dbReference>
<gene>
    <name evidence="16" type="ORF">VHEMI08700</name>
</gene>
<feature type="region of interest" description="Disordered" evidence="14">
    <location>
        <begin position="563"/>
        <end position="598"/>
    </location>
</feature>
<dbReference type="Gene3D" id="3.30.310.80">
    <property type="entry name" value="Kinase associated domain 1, KA1"/>
    <property type="match status" value="1"/>
</dbReference>
<dbReference type="CDD" id="cd14334">
    <property type="entry name" value="UBA_SNF1_fungi"/>
    <property type="match status" value="1"/>
</dbReference>
<proteinExistence type="inferred from homology"/>
<dbReference type="CDD" id="cd12122">
    <property type="entry name" value="AMPKA_C"/>
    <property type="match status" value="1"/>
</dbReference>
<evidence type="ECO:0000256" key="9">
    <source>
        <dbReference type="ARBA" id="ARBA00023242"/>
    </source>
</evidence>
<dbReference type="EMBL" id="CDHN01000005">
    <property type="protein sequence ID" value="CEJ93086.1"/>
    <property type="molecule type" value="Genomic_DNA"/>
</dbReference>
<comment type="catalytic activity">
    <reaction evidence="12">
        <text>L-seryl-[protein] + ATP = O-phospho-L-seryl-[protein] + ADP + H(+)</text>
        <dbReference type="Rhea" id="RHEA:17989"/>
        <dbReference type="Rhea" id="RHEA-COMP:9863"/>
        <dbReference type="Rhea" id="RHEA-COMP:11604"/>
        <dbReference type="ChEBI" id="CHEBI:15378"/>
        <dbReference type="ChEBI" id="CHEBI:29999"/>
        <dbReference type="ChEBI" id="CHEBI:30616"/>
        <dbReference type="ChEBI" id="CHEBI:83421"/>
        <dbReference type="ChEBI" id="CHEBI:456216"/>
        <dbReference type="EC" id="2.7.11.1"/>
    </reaction>
</comment>
<dbReference type="InterPro" id="IPR000719">
    <property type="entry name" value="Prot_kinase_dom"/>
</dbReference>
<dbReference type="GO" id="GO:0035556">
    <property type="term" value="P:intracellular signal transduction"/>
    <property type="evidence" value="ECO:0007669"/>
    <property type="project" value="TreeGrafter"/>
</dbReference>
<dbReference type="FunFam" id="3.30.200.20:FF:000236">
    <property type="entry name" value="Non-specific serine/threonine protein kinase"/>
    <property type="match status" value="1"/>
</dbReference>
<evidence type="ECO:0000256" key="10">
    <source>
        <dbReference type="ARBA" id="ARBA00023277"/>
    </source>
</evidence>
<dbReference type="Gene3D" id="1.10.510.10">
    <property type="entry name" value="Transferase(Phosphotransferase) domain 1"/>
    <property type="match status" value="1"/>
</dbReference>
<dbReference type="PROSITE" id="PS00107">
    <property type="entry name" value="PROTEIN_KINASE_ATP"/>
    <property type="match status" value="1"/>
</dbReference>
<evidence type="ECO:0000256" key="1">
    <source>
        <dbReference type="ARBA" id="ARBA00004123"/>
    </source>
</evidence>
<dbReference type="GO" id="GO:0005524">
    <property type="term" value="F:ATP binding"/>
    <property type="evidence" value="ECO:0007669"/>
    <property type="project" value="UniProtKB-UniRule"/>
</dbReference>
<evidence type="ECO:0000256" key="8">
    <source>
        <dbReference type="ARBA" id="ARBA00022840"/>
    </source>
</evidence>
<dbReference type="SMART" id="SM00220">
    <property type="entry name" value="S_TKc"/>
    <property type="match status" value="1"/>
</dbReference>
<dbReference type="Pfam" id="PF08587">
    <property type="entry name" value="UBA_2"/>
    <property type="match status" value="1"/>
</dbReference>
<dbReference type="SUPFAM" id="SSF56112">
    <property type="entry name" value="Protein kinase-like (PK-like)"/>
    <property type="match status" value="1"/>
</dbReference>
<dbReference type="PANTHER" id="PTHR24346:SF110">
    <property type="entry name" value="NON-SPECIFIC SERINE_THREONINE PROTEIN KINASE"/>
    <property type="match status" value="1"/>
</dbReference>
<dbReference type="CDD" id="cd14079">
    <property type="entry name" value="STKc_AMPK_alpha"/>
    <property type="match status" value="1"/>
</dbReference>
<dbReference type="GO" id="GO:0106310">
    <property type="term" value="F:protein serine kinase activity"/>
    <property type="evidence" value="ECO:0007669"/>
    <property type="project" value="RHEA"/>
</dbReference>
<evidence type="ECO:0000256" key="7">
    <source>
        <dbReference type="ARBA" id="ARBA00022777"/>
    </source>
</evidence>
<dbReference type="EC" id="2.7.11.1" evidence="3"/>
<feature type="region of interest" description="Disordered" evidence="14">
    <location>
        <begin position="465"/>
        <end position="526"/>
    </location>
</feature>
<evidence type="ECO:0000256" key="6">
    <source>
        <dbReference type="ARBA" id="ARBA00022741"/>
    </source>
</evidence>
<dbReference type="Gene3D" id="3.30.200.20">
    <property type="entry name" value="Phosphorylase Kinase, domain 1"/>
    <property type="match status" value="1"/>
</dbReference>
<dbReference type="PROSITE" id="PS00108">
    <property type="entry name" value="PROTEIN_KINASE_ST"/>
    <property type="match status" value="1"/>
</dbReference>
<dbReference type="InterPro" id="IPR013896">
    <property type="entry name" value="SNF1_UBA"/>
</dbReference>
<dbReference type="FunFam" id="1.10.510.10:FF:000544">
    <property type="entry name" value="Non-specific serine/threonine protein kinase"/>
    <property type="match status" value="1"/>
</dbReference>
<keyword evidence="4" id="KW-0723">Serine/threonine-protein kinase</keyword>
<organism evidence="16 17">
    <name type="scientific">[Torrubiella] hemipterigena</name>
    <dbReference type="NCBI Taxonomy" id="1531966"/>
    <lineage>
        <taxon>Eukaryota</taxon>
        <taxon>Fungi</taxon>
        <taxon>Dikarya</taxon>
        <taxon>Ascomycota</taxon>
        <taxon>Pezizomycotina</taxon>
        <taxon>Sordariomycetes</taxon>
        <taxon>Hypocreomycetidae</taxon>
        <taxon>Hypocreales</taxon>
        <taxon>Clavicipitaceae</taxon>
        <taxon>Clavicipitaceae incertae sedis</taxon>
        <taxon>'Torrubiella' clade</taxon>
    </lineage>
</organism>
<feature type="region of interest" description="Disordered" evidence="14">
    <location>
        <begin position="1"/>
        <end position="61"/>
    </location>
</feature>
<dbReference type="SUPFAM" id="SSF103243">
    <property type="entry name" value="KA1-like"/>
    <property type="match status" value="1"/>
</dbReference>
<keyword evidence="8 13" id="KW-0067">ATP-binding</keyword>
<feature type="compositionally biased region" description="Basic and acidic residues" evidence="14">
    <location>
        <begin position="563"/>
        <end position="573"/>
    </location>
</feature>
<keyword evidence="10" id="KW-0119">Carbohydrate metabolism</keyword>
<evidence type="ECO:0000256" key="4">
    <source>
        <dbReference type="ARBA" id="ARBA00022527"/>
    </source>
</evidence>
<dbReference type="FunFam" id="1.10.8.10:FF:000069">
    <property type="entry name" value="Non-specific serine/threonine protein kinase"/>
    <property type="match status" value="1"/>
</dbReference>
<evidence type="ECO:0000256" key="5">
    <source>
        <dbReference type="ARBA" id="ARBA00022679"/>
    </source>
</evidence>
<evidence type="ECO:0000313" key="17">
    <source>
        <dbReference type="Proteomes" id="UP000039046"/>
    </source>
</evidence>